<feature type="transmembrane region" description="Helical" evidence="8">
    <location>
        <begin position="377"/>
        <end position="394"/>
    </location>
</feature>
<dbReference type="Proteomes" id="UP000034543">
    <property type="component" value="Unassembled WGS sequence"/>
</dbReference>
<dbReference type="InterPro" id="IPR018584">
    <property type="entry name" value="GT87"/>
</dbReference>
<evidence type="ECO:0000256" key="2">
    <source>
        <dbReference type="ARBA" id="ARBA00022475"/>
    </source>
</evidence>
<protein>
    <recommendedName>
        <fullName evidence="11">DUF2029 domain-containing protein</fullName>
    </recommendedName>
</protein>
<name>A0A0G1F8T0_9BACT</name>
<feature type="transmembrane region" description="Helical" evidence="8">
    <location>
        <begin position="93"/>
        <end position="111"/>
    </location>
</feature>
<feature type="transmembrane region" description="Helical" evidence="8">
    <location>
        <begin position="250"/>
        <end position="274"/>
    </location>
</feature>
<dbReference type="GO" id="GO:0016758">
    <property type="term" value="F:hexosyltransferase activity"/>
    <property type="evidence" value="ECO:0007669"/>
    <property type="project" value="InterPro"/>
</dbReference>
<evidence type="ECO:0000256" key="8">
    <source>
        <dbReference type="SAM" id="Phobius"/>
    </source>
</evidence>
<keyword evidence="5 8" id="KW-1133">Transmembrane helix</keyword>
<dbReference type="Pfam" id="PF09594">
    <property type="entry name" value="GT87"/>
    <property type="match status" value="1"/>
</dbReference>
<accession>A0A0G1F8T0</accession>
<keyword evidence="6 8" id="KW-0472">Membrane</keyword>
<evidence type="ECO:0000256" key="1">
    <source>
        <dbReference type="ARBA" id="ARBA00004651"/>
    </source>
</evidence>
<feature type="transmembrane region" description="Helical" evidence="8">
    <location>
        <begin position="61"/>
        <end position="81"/>
    </location>
</feature>
<gene>
    <name evidence="9" type="ORF">UV59_C0045G0006</name>
</gene>
<dbReference type="GO" id="GO:0005886">
    <property type="term" value="C:plasma membrane"/>
    <property type="evidence" value="ECO:0007669"/>
    <property type="project" value="UniProtKB-SubCell"/>
</dbReference>
<keyword evidence="2" id="KW-1003">Cell membrane</keyword>
<proteinExistence type="inferred from homology"/>
<feature type="transmembrane region" description="Helical" evidence="8">
    <location>
        <begin position="123"/>
        <end position="145"/>
    </location>
</feature>
<evidence type="ECO:0000256" key="7">
    <source>
        <dbReference type="ARBA" id="ARBA00024033"/>
    </source>
</evidence>
<feature type="transmembrane region" description="Helical" evidence="8">
    <location>
        <begin position="401"/>
        <end position="418"/>
    </location>
</feature>
<reference evidence="9 10" key="1">
    <citation type="journal article" date="2015" name="Nature">
        <title>rRNA introns, odd ribosomes, and small enigmatic genomes across a large radiation of phyla.</title>
        <authorList>
            <person name="Brown C.T."/>
            <person name="Hug L.A."/>
            <person name="Thomas B.C."/>
            <person name="Sharon I."/>
            <person name="Castelle C.J."/>
            <person name="Singh A."/>
            <person name="Wilkins M.J."/>
            <person name="Williams K.H."/>
            <person name="Banfield J.F."/>
        </authorList>
    </citation>
    <scope>NUCLEOTIDE SEQUENCE [LARGE SCALE GENOMIC DNA]</scope>
</reference>
<comment type="subcellular location">
    <subcellularLocation>
        <location evidence="1">Cell membrane</location>
        <topology evidence="1">Multi-pass membrane protein</topology>
    </subcellularLocation>
</comment>
<feature type="transmembrane region" description="Helical" evidence="8">
    <location>
        <begin position="280"/>
        <end position="303"/>
    </location>
</feature>
<organism evidence="9 10">
    <name type="scientific">Candidatus Gottesmanbacteria bacterium GW2011_GWA1_43_11</name>
    <dbReference type="NCBI Taxonomy" id="1618436"/>
    <lineage>
        <taxon>Bacteria</taxon>
        <taxon>Candidatus Gottesmaniibacteriota</taxon>
    </lineage>
</organism>
<evidence type="ECO:0000256" key="4">
    <source>
        <dbReference type="ARBA" id="ARBA00022692"/>
    </source>
</evidence>
<evidence type="ECO:0008006" key="11">
    <source>
        <dbReference type="Google" id="ProtNLM"/>
    </source>
</evidence>
<evidence type="ECO:0000256" key="5">
    <source>
        <dbReference type="ARBA" id="ARBA00022989"/>
    </source>
</evidence>
<feature type="transmembrane region" description="Helical" evidence="8">
    <location>
        <begin position="315"/>
        <end position="335"/>
    </location>
</feature>
<evidence type="ECO:0000313" key="10">
    <source>
        <dbReference type="Proteomes" id="UP000034543"/>
    </source>
</evidence>
<feature type="transmembrane region" description="Helical" evidence="8">
    <location>
        <begin position="211"/>
        <end position="229"/>
    </location>
</feature>
<evidence type="ECO:0000256" key="6">
    <source>
        <dbReference type="ARBA" id="ARBA00023136"/>
    </source>
</evidence>
<dbReference type="STRING" id="1618436.UV59_C0045G0006"/>
<comment type="similarity">
    <text evidence="7">Belongs to the glycosyltransferase 87 family.</text>
</comment>
<dbReference type="AlphaFoldDB" id="A0A0G1F8T0"/>
<comment type="caution">
    <text evidence="9">The sequence shown here is derived from an EMBL/GenBank/DDBJ whole genome shotgun (WGS) entry which is preliminary data.</text>
</comment>
<evidence type="ECO:0000256" key="3">
    <source>
        <dbReference type="ARBA" id="ARBA00022679"/>
    </source>
</evidence>
<sequence length="448" mass="50969">MSDQNSRLTLLIAAFLTSTFIYSVNLWFSMSGFYLVLSTILLLSVIVLVKGQLFTTKKIDFGSILIIVLFLFSILSFTINVEDVNGFLSLAMWVNRFAMFLVPPIILLYFFENSNISLIKKLLAYKFAILILLSLVIQLTLIRIVRVPDIDVYQVLRYGPPRIMALENPYETGATNFQLAPKNFGYGHYAYGPATIFLFLPFDILLGEPRYLLIITNFLAAFALYKISMRSWGNKKISQIISLLYLYNPRLVYFLTFSWTDGLIVSLLLLGILFLLNRRFILSGTLLSLTVGVKIFYALPFLFFLKNKDFINLKLVLSGILTFLVLHFPFVLLNWQAIYNSIVSINVGGETFAQLQRYTLTLATFLDRQFRYYPPQLVFPLIAMFAVVVFWLVIPATQNLAKTFAIVSLVFVTAVFLGPIANSSYYFTASQIILLAIAVSGRKKLIYG</sequence>
<feature type="transmembrane region" description="Helical" evidence="8">
    <location>
        <begin position="33"/>
        <end position="49"/>
    </location>
</feature>
<evidence type="ECO:0000313" key="9">
    <source>
        <dbReference type="EMBL" id="KKS83248.1"/>
    </source>
</evidence>
<keyword evidence="3" id="KW-0808">Transferase</keyword>
<keyword evidence="4 8" id="KW-0812">Transmembrane</keyword>
<dbReference type="EMBL" id="LCFB01000045">
    <property type="protein sequence ID" value="KKS83248.1"/>
    <property type="molecule type" value="Genomic_DNA"/>
</dbReference>